<dbReference type="Gene3D" id="1.10.1200.10">
    <property type="entry name" value="ACP-like"/>
    <property type="match status" value="1"/>
</dbReference>
<reference evidence="5" key="1">
    <citation type="submission" date="2016-10" db="EMBL/GenBank/DDBJ databases">
        <authorList>
            <person name="Varghese N."/>
            <person name="Submissions S."/>
        </authorList>
    </citation>
    <scope>NUCLEOTIDE SEQUENCE [LARGE SCALE GENOMIC DNA]</scope>
    <source>
        <strain evidence="5">ATCC 25963</strain>
    </source>
</reference>
<dbReference type="SUPFAM" id="SSF56801">
    <property type="entry name" value="Acetyl-CoA synthetase-like"/>
    <property type="match status" value="1"/>
</dbReference>
<dbReference type="CDD" id="cd05235">
    <property type="entry name" value="SDR_e1"/>
    <property type="match status" value="1"/>
</dbReference>
<sequence>MTKLDARPIDAAWTGGFSPYPNAEGLAELLARQVRSRPNALAVDAGEERLSYAELDRRASQMAHALKDAGVGLETPVGVFMSPRIEQIVAQVAICMVGGTYVPLDPDYPRERLEFMIADAGVELVLTDRRHFGLELGGRRELCVDRERPRFERNPPTFPWVQGGAERRTHILYTSGSTGKPKGIEIVARGVSRLVLCTNYVQFEPTDRVAQIANFSFDAAIFEVWGALLNGAAIVLIPRRRALDPNELRSELTARGVTVMFLTTALFNLVAGVCPDAFASLRYLLVGGEKLNAEAIRAVLEAAPPRHLLNGYGPTESTTFAVTCELDRERAAGTNVPIGRPISNTLAFILDEQQRPVGVGELGELYIGGDGLARGYLNRPELTAERFVSLAGLTGDAPIRLYRTGDQVRWRPDGLIEFVGRTDFQVKIRGHRIELEEIEASLVASGMVTAAAVTVTESPSGDKSLVAHVVPKDRAGFRASLLQEYLQSKLPRFMVPPRFVELDALPLNANGKVDRKALVAGQGHSGVFSLNAMLAATHDPLTGELATMWADILGVPVVLPEDDFFRLGGNSLQAARLVLRVRDVYRVRFPVYALYEAGTLREFAAQLRRALRGEAVRSATAVGPETWQADARIPDDLRALITGAAAQPRPAADAWRTGELFLTGATGFLGAFLLRDLLLHTQTRVHCLVRAPDPHAGMTRVKQALAKYGLWQSSFAARIHAVPGDLARPRLGLDEATFAALAGRVDAVFHAGAQVNYVQPYAAHRATNVGGTLEVLRFAATGRLKPLHYVSSIAVFGPSGFFGGKRVVHEDDPIDDHLEYLVLDIGYSASKWVAEKAVWSAGALGLPVTVYRPGFIMGDSRSGAGNADDFVGRSVRGAVQIGGYPDLPRQRKEFVPVDFVSRAILHIAGTPGTHGRAYHLVPPELRQSPDLNQFFALICEFGYPLAQWTYAQWVDRTIQDARERDNPLCSLLPMLFERVYRDELTRWELYEDMPQYDTSNTNEALAGSGVRFVALDRALIARYLRYWIATGQLPPVRAHDGGRGGAHLLAGR</sequence>
<dbReference type="STRING" id="54.SAMN02745121_05524"/>
<dbReference type="Pfam" id="PF00550">
    <property type="entry name" value="PP-binding"/>
    <property type="match status" value="1"/>
</dbReference>
<dbReference type="EMBL" id="FOMX01000019">
    <property type="protein sequence ID" value="SFE78240.1"/>
    <property type="molecule type" value="Genomic_DNA"/>
</dbReference>
<dbReference type="SUPFAM" id="SSF51735">
    <property type="entry name" value="NAD(P)-binding Rossmann-fold domains"/>
    <property type="match status" value="1"/>
</dbReference>
<dbReference type="NCBIfam" id="TIGR01746">
    <property type="entry name" value="Thioester-redct"/>
    <property type="match status" value="1"/>
</dbReference>
<dbReference type="PROSITE" id="PS00455">
    <property type="entry name" value="AMP_BINDING"/>
    <property type="match status" value="1"/>
</dbReference>
<dbReference type="InterPro" id="IPR036736">
    <property type="entry name" value="ACP-like_sf"/>
</dbReference>
<dbReference type="CDD" id="cd12117">
    <property type="entry name" value="A_NRPS_Srf_like"/>
    <property type="match status" value="1"/>
</dbReference>
<evidence type="ECO:0000259" key="3">
    <source>
        <dbReference type="PROSITE" id="PS50075"/>
    </source>
</evidence>
<evidence type="ECO:0000256" key="1">
    <source>
        <dbReference type="ARBA" id="ARBA00022450"/>
    </source>
</evidence>
<dbReference type="NCBIfam" id="TIGR01733">
    <property type="entry name" value="AA-adenyl-dom"/>
    <property type="match status" value="1"/>
</dbReference>
<dbReference type="AlphaFoldDB" id="A0A1I2DE65"/>
<dbReference type="InterPro" id="IPR010071">
    <property type="entry name" value="AA_adenyl_dom"/>
</dbReference>
<dbReference type="Pfam" id="PF13193">
    <property type="entry name" value="AMP-binding_C"/>
    <property type="match status" value="1"/>
</dbReference>
<dbReference type="PROSITE" id="PS50075">
    <property type="entry name" value="CARRIER"/>
    <property type="match status" value="1"/>
</dbReference>
<dbReference type="Pfam" id="PF00501">
    <property type="entry name" value="AMP-binding"/>
    <property type="match status" value="1"/>
</dbReference>
<proteinExistence type="predicted"/>
<dbReference type="Gene3D" id="3.30.300.30">
    <property type="match status" value="1"/>
</dbReference>
<dbReference type="InterPro" id="IPR010080">
    <property type="entry name" value="Thioester_reductase-like_dom"/>
</dbReference>
<evidence type="ECO:0000256" key="2">
    <source>
        <dbReference type="ARBA" id="ARBA00022553"/>
    </source>
</evidence>
<dbReference type="InterPro" id="IPR013120">
    <property type="entry name" value="FAR_NAD-bd"/>
</dbReference>
<accession>A0A1I2DE65</accession>
<dbReference type="InterPro" id="IPR036291">
    <property type="entry name" value="NAD(P)-bd_dom_sf"/>
</dbReference>
<dbReference type="SMART" id="SM00823">
    <property type="entry name" value="PKS_PP"/>
    <property type="match status" value="1"/>
</dbReference>
<protein>
    <submittedName>
        <fullName evidence="4">Amino acid adenylation domain-containing protein/thioester reductase domain-containing protein</fullName>
    </submittedName>
</protein>
<dbReference type="RefSeq" id="WP_096328703.1">
    <property type="nucleotide sequence ID" value="NZ_FOMX01000019.1"/>
</dbReference>
<feature type="domain" description="Carrier" evidence="3">
    <location>
        <begin position="536"/>
        <end position="611"/>
    </location>
</feature>
<dbReference type="InterPro" id="IPR009081">
    <property type="entry name" value="PP-bd_ACP"/>
</dbReference>
<keyword evidence="1" id="KW-0596">Phosphopantetheine</keyword>
<evidence type="ECO:0000313" key="5">
    <source>
        <dbReference type="Proteomes" id="UP000199400"/>
    </source>
</evidence>
<dbReference type="Gene3D" id="3.40.50.720">
    <property type="entry name" value="NAD(P)-binding Rossmann-like Domain"/>
    <property type="match status" value="1"/>
</dbReference>
<dbReference type="Pfam" id="PF07993">
    <property type="entry name" value="NAD_binding_4"/>
    <property type="match status" value="1"/>
</dbReference>
<dbReference type="Gene3D" id="2.30.38.10">
    <property type="entry name" value="Luciferase, Domain 3"/>
    <property type="match status" value="1"/>
</dbReference>
<dbReference type="SUPFAM" id="SSF47336">
    <property type="entry name" value="ACP-like"/>
    <property type="match status" value="1"/>
</dbReference>
<dbReference type="Proteomes" id="UP000199400">
    <property type="component" value="Unassembled WGS sequence"/>
</dbReference>
<dbReference type="PANTHER" id="PTHR44845">
    <property type="entry name" value="CARRIER DOMAIN-CONTAINING PROTEIN"/>
    <property type="match status" value="1"/>
</dbReference>
<gene>
    <name evidence="4" type="ORF">SAMN02745121_05524</name>
</gene>
<dbReference type="Gene3D" id="3.40.50.980">
    <property type="match status" value="2"/>
</dbReference>
<dbReference type="InterPro" id="IPR000873">
    <property type="entry name" value="AMP-dep_synth/lig_dom"/>
</dbReference>
<dbReference type="PANTHER" id="PTHR44845:SF6">
    <property type="entry name" value="BETA-ALANINE-ACTIVATING ENZYME"/>
    <property type="match status" value="1"/>
</dbReference>
<dbReference type="InterPro" id="IPR020806">
    <property type="entry name" value="PKS_PP-bd"/>
</dbReference>
<name>A0A1I2DE65_9BACT</name>
<keyword evidence="5" id="KW-1185">Reference proteome</keyword>
<dbReference type="InterPro" id="IPR020845">
    <property type="entry name" value="AMP-binding_CS"/>
</dbReference>
<dbReference type="GO" id="GO:0031177">
    <property type="term" value="F:phosphopantetheine binding"/>
    <property type="evidence" value="ECO:0007669"/>
    <property type="project" value="InterPro"/>
</dbReference>
<organism evidence="4 5">
    <name type="scientific">Nannocystis exedens</name>
    <dbReference type="NCBI Taxonomy" id="54"/>
    <lineage>
        <taxon>Bacteria</taxon>
        <taxon>Pseudomonadati</taxon>
        <taxon>Myxococcota</taxon>
        <taxon>Polyangia</taxon>
        <taxon>Nannocystales</taxon>
        <taxon>Nannocystaceae</taxon>
        <taxon>Nannocystis</taxon>
    </lineage>
</organism>
<dbReference type="InterPro" id="IPR025110">
    <property type="entry name" value="AMP-bd_C"/>
</dbReference>
<evidence type="ECO:0000313" key="4">
    <source>
        <dbReference type="EMBL" id="SFE78240.1"/>
    </source>
</evidence>
<dbReference type="OrthoDB" id="9757540at2"/>
<dbReference type="InterPro" id="IPR045851">
    <property type="entry name" value="AMP-bd_C_sf"/>
</dbReference>
<keyword evidence="2" id="KW-0597">Phosphoprotein</keyword>